<accession>A0ABY5VH09</accession>
<proteinExistence type="predicted"/>
<keyword evidence="2" id="KW-0732">Signal</keyword>
<organism evidence="3 4">
    <name type="scientific">Ruminococcus gauvreauii</name>
    <dbReference type="NCBI Taxonomy" id="438033"/>
    <lineage>
        <taxon>Bacteria</taxon>
        <taxon>Bacillati</taxon>
        <taxon>Bacillota</taxon>
        <taxon>Clostridia</taxon>
        <taxon>Eubacteriales</taxon>
        <taxon>Oscillospiraceae</taxon>
        <taxon>Ruminococcus</taxon>
    </lineage>
</organism>
<dbReference type="EMBL" id="CP102290">
    <property type="protein sequence ID" value="UWP59557.1"/>
    <property type="molecule type" value="Genomic_DNA"/>
</dbReference>
<gene>
    <name evidence="3" type="ORF">NQ502_00375</name>
</gene>
<evidence type="ECO:0008006" key="5">
    <source>
        <dbReference type="Google" id="ProtNLM"/>
    </source>
</evidence>
<feature type="signal peptide" evidence="2">
    <location>
        <begin position="1"/>
        <end position="25"/>
    </location>
</feature>
<dbReference type="Proteomes" id="UP001060164">
    <property type="component" value="Chromosome"/>
</dbReference>
<name>A0ABY5VH09_9FIRM</name>
<feature type="compositionally biased region" description="Polar residues" evidence="1">
    <location>
        <begin position="30"/>
        <end position="42"/>
    </location>
</feature>
<dbReference type="RefSeq" id="WP_044983045.1">
    <property type="nucleotide sequence ID" value="NZ_CABLBR010000005.1"/>
</dbReference>
<keyword evidence="4" id="KW-1185">Reference proteome</keyword>
<evidence type="ECO:0000256" key="1">
    <source>
        <dbReference type="SAM" id="MobiDB-lite"/>
    </source>
</evidence>
<protein>
    <recommendedName>
        <fullName evidence="5">Lipoprotein</fullName>
    </recommendedName>
</protein>
<feature type="chain" id="PRO_5045307095" description="Lipoprotein" evidence="2">
    <location>
        <begin position="26"/>
        <end position="178"/>
    </location>
</feature>
<evidence type="ECO:0000313" key="3">
    <source>
        <dbReference type="EMBL" id="UWP59557.1"/>
    </source>
</evidence>
<evidence type="ECO:0000313" key="4">
    <source>
        <dbReference type="Proteomes" id="UP001060164"/>
    </source>
</evidence>
<dbReference type="PROSITE" id="PS51257">
    <property type="entry name" value="PROKAR_LIPOPROTEIN"/>
    <property type="match status" value="1"/>
</dbReference>
<sequence>MKKRMVSLYGIICAGMLLFSGCTGAETEPKTSNNQINDTQSDAVPADQGSVAKNDPQDDAGSEKEEITVENTFTDANDMFTSADFSGAVSGCTETTCTIDANFASTTDGEADSGSVSVTFTDETIFQRALVDSQGRKYSLDDGDKSELKDDDFVLLFGTQQADSTYLADKIIMIEFNY</sequence>
<feature type="region of interest" description="Disordered" evidence="1">
    <location>
        <begin position="27"/>
        <end position="65"/>
    </location>
</feature>
<reference evidence="3" key="1">
    <citation type="journal article" date="2022" name="Cell">
        <title>Design, construction, and in vivo augmentation of a complex gut microbiome.</title>
        <authorList>
            <person name="Cheng A.G."/>
            <person name="Ho P.Y."/>
            <person name="Aranda-Diaz A."/>
            <person name="Jain S."/>
            <person name="Yu F.B."/>
            <person name="Meng X."/>
            <person name="Wang M."/>
            <person name="Iakiviak M."/>
            <person name="Nagashima K."/>
            <person name="Zhao A."/>
            <person name="Murugkar P."/>
            <person name="Patil A."/>
            <person name="Atabakhsh K."/>
            <person name="Weakley A."/>
            <person name="Yan J."/>
            <person name="Brumbaugh A.R."/>
            <person name="Higginbottom S."/>
            <person name="Dimas A."/>
            <person name="Shiver A.L."/>
            <person name="Deutschbauer A."/>
            <person name="Neff N."/>
            <person name="Sonnenburg J.L."/>
            <person name="Huang K.C."/>
            <person name="Fischbach M.A."/>
        </authorList>
    </citation>
    <scope>NUCLEOTIDE SEQUENCE</scope>
    <source>
        <strain evidence="3">DSM 19829</strain>
    </source>
</reference>
<evidence type="ECO:0000256" key="2">
    <source>
        <dbReference type="SAM" id="SignalP"/>
    </source>
</evidence>